<accession>A0A176WRY2</accession>
<keyword evidence="2" id="KW-1185">Reference proteome</keyword>
<gene>
    <name evidence="1" type="ORF">AXG93_3253s1120</name>
</gene>
<dbReference type="Proteomes" id="UP000077202">
    <property type="component" value="Unassembled WGS sequence"/>
</dbReference>
<proteinExistence type="predicted"/>
<dbReference type="AlphaFoldDB" id="A0A176WRY2"/>
<protein>
    <submittedName>
        <fullName evidence="1">Uncharacterized protein</fullName>
    </submittedName>
</protein>
<evidence type="ECO:0000313" key="2">
    <source>
        <dbReference type="Proteomes" id="UP000077202"/>
    </source>
</evidence>
<sequence>MLLQALILRQTGGDLELMGHIDILNEVEMSLVLGPKRVSIMQVSTTTKWTKLDLLESRLKGLGTSEVAEHRQLGRMFNSFIFGLEETRENLELELATVLRRIGVDRSSTGVAIAASVDVAPDGKLQLQGNAFDYLL</sequence>
<organism evidence="1 2">
    <name type="scientific">Marchantia polymorpha subsp. ruderalis</name>
    <dbReference type="NCBI Taxonomy" id="1480154"/>
    <lineage>
        <taxon>Eukaryota</taxon>
        <taxon>Viridiplantae</taxon>
        <taxon>Streptophyta</taxon>
        <taxon>Embryophyta</taxon>
        <taxon>Marchantiophyta</taxon>
        <taxon>Marchantiopsida</taxon>
        <taxon>Marchantiidae</taxon>
        <taxon>Marchantiales</taxon>
        <taxon>Marchantiaceae</taxon>
        <taxon>Marchantia</taxon>
    </lineage>
</organism>
<reference evidence="1" key="1">
    <citation type="submission" date="2016-03" db="EMBL/GenBank/DDBJ databases">
        <title>Mechanisms controlling the formation of the plant cell surface in tip-growing cells are functionally conserved among land plants.</title>
        <authorList>
            <person name="Honkanen S."/>
            <person name="Jones V.A."/>
            <person name="Morieri G."/>
            <person name="Champion C."/>
            <person name="Hetherington A.J."/>
            <person name="Kelly S."/>
            <person name="Saint-Marcoux D."/>
            <person name="Proust H."/>
            <person name="Prescott H."/>
            <person name="Dolan L."/>
        </authorList>
    </citation>
    <scope>NUCLEOTIDE SEQUENCE [LARGE SCALE GENOMIC DNA]</scope>
    <source>
        <tissue evidence="1">Whole gametophyte</tissue>
    </source>
</reference>
<name>A0A176WRY2_MARPO</name>
<evidence type="ECO:0000313" key="1">
    <source>
        <dbReference type="EMBL" id="OAE35046.1"/>
    </source>
</evidence>
<dbReference type="EMBL" id="LVLJ01000283">
    <property type="protein sequence ID" value="OAE35046.1"/>
    <property type="molecule type" value="Genomic_DNA"/>
</dbReference>
<comment type="caution">
    <text evidence="1">The sequence shown here is derived from an EMBL/GenBank/DDBJ whole genome shotgun (WGS) entry which is preliminary data.</text>
</comment>